<name>A0A5J4FDB2_MICAE</name>
<accession>A0A5J4FDB2</accession>
<evidence type="ECO:0000313" key="2">
    <source>
        <dbReference type="EMBL" id="GEA29019.1"/>
    </source>
</evidence>
<organism evidence="2 3">
    <name type="scientific">Microcystis aeruginosa NIES-4325</name>
    <dbReference type="NCBI Taxonomy" id="2569534"/>
    <lineage>
        <taxon>Bacteria</taxon>
        <taxon>Bacillati</taxon>
        <taxon>Cyanobacteriota</taxon>
        <taxon>Cyanophyceae</taxon>
        <taxon>Oscillatoriophycideae</taxon>
        <taxon>Chroococcales</taxon>
        <taxon>Microcystaceae</taxon>
        <taxon>Microcystis</taxon>
    </lineage>
</organism>
<dbReference type="EMBL" id="BJKP01000073">
    <property type="protein sequence ID" value="GEA29019.1"/>
    <property type="molecule type" value="Genomic_DNA"/>
</dbReference>
<gene>
    <name evidence="2" type="ORF">MiAbW_03601</name>
</gene>
<dbReference type="RefSeq" id="WP_151697326.1">
    <property type="nucleotide sequence ID" value="NZ_BJKP01000073.1"/>
</dbReference>
<evidence type="ECO:0000313" key="3">
    <source>
        <dbReference type="Proteomes" id="UP000376575"/>
    </source>
</evidence>
<dbReference type="AlphaFoldDB" id="A0A5J4FDB2"/>
<comment type="caution">
    <text evidence="2">The sequence shown here is derived from an EMBL/GenBank/DDBJ whole genome shotgun (WGS) entry which is preliminary data.</text>
</comment>
<reference evidence="2 3" key="1">
    <citation type="journal article" date="2019" name="FEMS Microbiol. Lett.">
        <title>A novel salt-tolerant genotype illuminates the sucrose gene evolution in freshwater bloom-forming cyanobacterium Microcystis aeruginosa.</title>
        <authorList>
            <person name="Tanabe Y."/>
            <person name="Yamaguchi H."/>
            <person name="Sano T."/>
            <person name="Kawachi M."/>
        </authorList>
    </citation>
    <scope>NUCLEOTIDE SEQUENCE [LARGE SCALE GENOMIC DNA]</scope>
    <source>
        <strain evidence="2 3">NIES-4325</strain>
    </source>
</reference>
<proteinExistence type="predicted"/>
<evidence type="ECO:0000256" key="1">
    <source>
        <dbReference type="SAM" id="Coils"/>
    </source>
</evidence>
<feature type="coiled-coil region" evidence="1">
    <location>
        <begin position="65"/>
        <end position="99"/>
    </location>
</feature>
<protein>
    <submittedName>
        <fullName evidence="2">Uncharacterized protein</fullName>
    </submittedName>
</protein>
<keyword evidence="1" id="KW-0175">Coiled coil</keyword>
<sequence length="107" mass="12037">MSLKSVRGGRGHIAPYQTTHARIPVQIKDYVTFVSDSFKQAVEDGTDVNFMLVLDSTVETITTQQDVNENNLKELARKLVRLKNQKKNTKLALDNLLTAILGDEYKS</sequence>
<dbReference type="Proteomes" id="UP000376575">
    <property type="component" value="Unassembled WGS sequence"/>
</dbReference>